<dbReference type="OrthoDB" id="2518445at2759"/>
<dbReference type="EMBL" id="ADAS02000022">
    <property type="protein sequence ID" value="OAV96047.1"/>
    <property type="molecule type" value="Genomic_DNA"/>
</dbReference>
<reference evidence="3" key="4">
    <citation type="submission" date="2025-05" db="UniProtKB">
        <authorList>
            <consortium name="EnsemblFungi"/>
        </authorList>
    </citation>
    <scope>IDENTIFICATION</scope>
    <source>
        <strain evidence="3">isolate 1-1 / race 1 (BBBD)</strain>
    </source>
</reference>
<evidence type="ECO:0000256" key="1">
    <source>
        <dbReference type="SAM" id="MobiDB-lite"/>
    </source>
</evidence>
<evidence type="ECO:0000313" key="3">
    <source>
        <dbReference type="EnsemblFungi" id="PTTG_26449-t43_1-p1"/>
    </source>
</evidence>
<organism evidence="2">
    <name type="scientific">Puccinia triticina (isolate 1-1 / race 1 (BBBD))</name>
    <name type="common">Brown leaf rust fungus</name>
    <dbReference type="NCBI Taxonomy" id="630390"/>
    <lineage>
        <taxon>Eukaryota</taxon>
        <taxon>Fungi</taxon>
        <taxon>Dikarya</taxon>
        <taxon>Basidiomycota</taxon>
        <taxon>Pucciniomycotina</taxon>
        <taxon>Pucciniomycetes</taxon>
        <taxon>Pucciniales</taxon>
        <taxon>Pucciniaceae</taxon>
        <taxon>Puccinia</taxon>
    </lineage>
</organism>
<accession>A0A180GTB5</accession>
<feature type="region of interest" description="Disordered" evidence="1">
    <location>
        <begin position="1"/>
        <end position="25"/>
    </location>
</feature>
<keyword evidence="4" id="KW-1185">Reference proteome</keyword>
<sequence length="161" mass="18664">MRGFEGEGGKNQRRRKKPQTAQGRAFLQDVELGSQQFIRTLDPQPTNPSPHNENTGQLYGLEDDENRYKGQEADGLPDPEAVDIRVQRLQAYLQSQDYIERKLLEEKQWEEVYDGMFLHFYECASKTASWGNPNNWDHNWKPPCECAQPRSRPVVLVDLLS</sequence>
<dbReference type="PANTHER" id="PTHR33096">
    <property type="entry name" value="CXC2 DOMAIN-CONTAINING PROTEIN"/>
    <property type="match status" value="1"/>
</dbReference>
<reference evidence="2" key="1">
    <citation type="submission" date="2009-11" db="EMBL/GenBank/DDBJ databases">
        <authorList>
            <consortium name="The Broad Institute Genome Sequencing Platform"/>
            <person name="Ward D."/>
            <person name="Feldgarden M."/>
            <person name="Earl A."/>
            <person name="Young S.K."/>
            <person name="Zeng Q."/>
            <person name="Koehrsen M."/>
            <person name="Alvarado L."/>
            <person name="Berlin A."/>
            <person name="Bochicchio J."/>
            <person name="Borenstein D."/>
            <person name="Chapman S.B."/>
            <person name="Chen Z."/>
            <person name="Engels R."/>
            <person name="Freedman E."/>
            <person name="Gellesch M."/>
            <person name="Goldberg J."/>
            <person name="Griggs A."/>
            <person name="Gujja S."/>
            <person name="Heilman E."/>
            <person name="Heiman D."/>
            <person name="Hepburn T."/>
            <person name="Howarth C."/>
            <person name="Jen D."/>
            <person name="Larson L."/>
            <person name="Lewis B."/>
            <person name="Mehta T."/>
            <person name="Park D."/>
            <person name="Pearson M."/>
            <person name="Roberts A."/>
            <person name="Saif S."/>
            <person name="Shea T."/>
            <person name="Shenoy N."/>
            <person name="Sisk P."/>
            <person name="Stolte C."/>
            <person name="Sykes S."/>
            <person name="Thomson T."/>
            <person name="Walk T."/>
            <person name="White J."/>
            <person name="Yandava C."/>
            <person name="Izard J."/>
            <person name="Baranova O.V."/>
            <person name="Blanton J.M."/>
            <person name="Tanner A.C."/>
            <person name="Dewhirst F.E."/>
            <person name="Haas B."/>
            <person name="Nusbaum C."/>
            <person name="Birren B."/>
        </authorList>
    </citation>
    <scope>NUCLEOTIDE SEQUENCE [LARGE SCALE GENOMIC DNA]</scope>
    <source>
        <strain evidence="2">1-1 BBBD Race 1</strain>
    </source>
</reference>
<dbReference type="EnsemblFungi" id="PTTG_26449-t43_1">
    <property type="protein sequence ID" value="PTTG_26449-t43_1-p1"/>
    <property type="gene ID" value="PTTG_26449"/>
</dbReference>
<dbReference type="VEuPathDB" id="FungiDB:PTTG_26449"/>
<feature type="region of interest" description="Disordered" evidence="1">
    <location>
        <begin position="38"/>
        <end position="63"/>
    </location>
</feature>
<dbReference type="Proteomes" id="UP000005240">
    <property type="component" value="Unassembled WGS sequence"/>
</dbReference>
<evidence type="ECO:0000313" key="2">
    <source>
        <dbReference type="EMBL" id="OAV96047.1"/>
    </source>
</evidence>
<gene>
    <name evidence="2" type="ORF">PTTG_26449</name>
</gene>
<feature type="compositionally biased region" description="Basic and acidic residues" evidence="1">
    <location>
        <begin position="1"/>
        <end position="10"/>
    </location>
</feature>
<reference evidence="3 4" key="3">
    <citation type="journal article" date="2017" name="G3 (Bethesda)">
        <title>Comparative analysis highlights variable genome content of wheat rusts and divergence of the mating loci.</title>
        <authorList>
            <person name="Cuomo C.A."/>
            <person name="Bakkeren G."/>
            <person name="Khalil H.B."/>
            <person name="Panwar V."/>
            <person name="Joly D."/>
            <person name="Linning R."/>
            <person name="Sakthikumar S."/>
            <person name="Song X."/>
            <person name="Adiconis X."/>
            <person name="Fan L."/>
            <person name="Goldberg J.M."/>
            <person name="Levin J.Z."/>
            <person name="Young S."/>
            <person name="Zeng Q."/>
            <person name="Anikster Y."/>
            <person name="Bruce M."/>
            <person name="Wang M."/>
            <person name="Yin C."/>
            <person name="McCallum B."/>
            <person name="Szabo L.J."/>
            <person name="Hulbert S."/>
            <person name="Chen X."/>
            <person name="Fellers J.P."/>
        </authorList>
    </citation>
    <scope>NUCLEOTIDE SEQUENCE</scope>
    <source>
        <strain evidence="3">isolate 1-1 / race 1 (BBBD)</strain>
        <strain evidence="4">Isolate 1-1 / race 1 (BBBD)</strain>
    </source>
</reference>
<dbReference type="AlphaFoldDB" id="A0A180GTB5"/>
<name>A0A180GTB5_PUCT1</name>
<dbReference type="PANTHER" id="PTHR33096:SF1">
    <property type="entry name" value="CXC1-LIKE CYSTEINE CLUSTER ASSOCIATED WITH KDZ TRANSPOSASES DOMAIN-CONTAINING PROTEIN"/>
    <property type="match status" value="1"/>
</dbReference>
<proteinExistence type="predicted"/>
<reference evidence="2" key="2">
    <citation type="submission" date="2016-05" db="EMBL/GenBank/DDBJ databases">
        <title>Comparative analysis highlights variable genome content of wheat rusts and divergence of the mating loci.</title>
        <authorList>
            <person name="Cuomo C.A."/>
            <person name="Bakkeren G."/>
            <person name="Szabo L."/>
            <person name="Khalil H."/>
            <person name="Joly D."/>
            <person name="Goldberg J."/>
            <person name="Young S."/>
            <person name="Zeng Q."/>
            <person name="Fellers J."/>
        </authorList>
    </citation>
    <scope>NUCLEOTIDE SEQUENCE [LARGE SCALE GENOMIC DNA]</scope>
    <source>
        <strain evidence="2">1-1 BBBD Race 1</strain>
    </source>
</reference>
<evidence type="ECO:0000313" key="4">
    <source>
        <dbReference type="Proteomes" id="UP000005240"/>
    </source>
</evidence>
<protein>
    <submittedName>
        <fullName evidence="2 3">Uncharacterized protein</fullName>
    </submittedName>
</protein>